<dbReference type="Gene3D" id="3.40.50.1110">
    <property type="entry name" value="SGNH hydrolase"/>
    <property type="match status" value="1"/>
</dbReference>
<reference evidence="2 3" key="1">
    <citation type="submission" date="2023-07" db="EMBL/GenBank/DDBJ databases">
        <title>Sorghum-associated microbial communities from plants grown in Nebraska, USA.</title>
        <authorList>
            <person name="Schachtman D."/>
        </authorList>
    </citation>
    <scope>NUCLEOTIDE SEQUENCE [LARGE SCALE GENOMIC DNA]</scope>
    <source>
        <strain evidence="2 3">BE190</strain>
    </source>
</reference>
<feature type="region of interest" description="Disordered" evidence="1">
    <location>
        <begin position="409"/>
        <end position="438"/>
    </location>
</feature>
<evidence type="ECO:0000313" key="2">
    <source>
        <dbReference type="EMBL" id="MDR7088988.1"/>
    </source>
</evidence>
<dbReference type="InterPro" id="IPR051532">
    <property type="entry name" value="Ester_Hydrolysis_Enzymes"/>
</dbReference>
<evidence type="ECO:0000256" key="1">
    <source>
        <dbReference type="SAM" id="MobiDB-lite"/>
    </source>
</evidence>
<accession>A0ABU1UUZ5</accession>
<dbReference type="Proteomes" id="UP001253595">
    <property type="component" value="Unassembled WGS sequence"/>
</dbReference>
<name>A0ABU1UUZ5_9GAMM</name>
<keyword evidence="3" id="KW-1185">Reference proteome</keyword>
<dbReference type="PANTHER" id="PTHR30383">
    <property type="entry name" value="THIOESTERASE 1/PROTEASE 1/LYSOPHOSPHOLIPASE L1"/>
    <property type="match status" value="1"/>
</dbReference>
<dbReference type="InterPro" id="IPR007407">
    <property type="entry name" value="DUF459"/>
</dbReference>
<dbReference type="EMBL" id="JAVDVX010000001">
    <property type="protein sequence ID" value="MDR7088988.1"/>
    <property type="molecule type" value="Genomic_DNA"/>
</dbReference>
<dbReference type="SUPFAM" id="SSF52266">
    <property type="entry name" value="SGNH hydrolase"/>
    <property type="match status" value="1"/>
</dbReference>
<dbReference type="Pfam" id="PF04311">
    <property type="entry name" value="DUF459"/>
    <property type="match status" value="1"/>
</dbReference>
<evidence type="ECO:0008006" key="4">
    <source>
        <dbReference type="Google" id="ProtNLM"/>
    </source>
</evidence>
<dbReference type="RefSeq" id="WP_310069380.1">
    <property type="nucleotide sequence ID" value="NZ_JAVDVX010000001.1"/>
</dbReference>
<sequence>MSSTQDMESQHTKALLGITFASLLLVALKGSALLQYWQQTHHILLEFGSLPSASSYLPDTRLIKEWKRQWDNTQQYWSGIIDQSESRMLLAGQLLLLGDEALPEPELPVVVAPVCPKQEVITQACPEPVAPPKPVAYETPAAAMAETLTVASAQTSIAIDTAAANTTTESIDTPDESQPGEPLPEATPEAITAAQGPILLGANDRILLVGDSLMQGLAPHLITNLKRKYKVESMDLSKHSTGLTYPAFFDWPATVEDAFELEDYSVVIVFLGANDPWDMTIQGRYIRFGSEPWAAVYRERVARIINTAAAHRARLVWLGVPPLGREDLIGKAPTLNAIYAEEASKMPLFARFVATDPTLTADGSSFTKFLELPERGSVMVRTDDGVHFTTQGHRLLANLTLTQFGAAPPAEKPVEDAANATDGTDTGNTATNNKITQR</sequence>
<feature type="compositionally biased region" description="Low complexity" evidence="1">
    <location>
        <begin position="416"/>
        <end position="438"/>
    </location>
</feature>
<proteinExistence type="predicted"/>
<evidence type="ECO:0000313" key="3">
    <source>
        <dbReference type="Proteomes" id="UP001253595"/>
    </source>
</evidence>
<protein>
    <recommendedName>
        <fullName evidence="4">SGNH hydrolase-type esterase domain-containing protein</fullName>
    </recommendedName>
</protein>
<dbReference type="InterPro" id="IPR036514">
    <property type="entry name" value="SGNH_hydro_sf"/>
</dbReference>
<organism evidence="2 3">
    <name type="scientific">Cellvibrio fibrivorans</name>
    <dbReference type="NCBI Taxonomy" id="126350"/>
    <lineage>
        <taxon>Bacteria</taxon>
        <taxon>Pseudomonadati</taxon>
        <taxon>Pseudomonadota</taxon>
        <taxon>Gammaproteobacteria</taxon>
        <taxon>Cellvibrionales</taxon>
        <taxon>Cellvibrionaceae</taxon>
        <taxon>Cellvibrio</taxon>
    </lineage>
</organism>
<dbReference type="PANTHER" id="PTHR30383:SF24">
    <property type="entry name" value="THIOESTERASE 1_PROTEASE 1_LYSOPHOSPHOLIPASE L1"/>
    <property type="match status" value="1"/>
</dbReference>
<feature type="region of interest" description="Disordered" evidence="1">
    <location>
        <begin position="165"/>
        <end position="186"/>
    </location>
</feature>
<comment type="caution">
    <text evidence="2">The sequence shown here is derived from an EMBL/GenBank/DDBJ whole genome shotgun (WGS) entry which is preliminary data.</text>
</comment>
<gene>
    <name evidence="2" type="ORF">J2X05_000991</name>
</gene>